<dbReference type="Ensembl" id="ENSVURT00010002650.1">
    <property type="protein sequence ID" value="ENSVURP00010002324.1"/>
    <property type="gene ID" value="ENSVURG00010001915.1"/>
</dbReference>
<dbReference type="AlphaFoldDB" id="A0A4X2JSA0"/>
<evidence type="ECO:0000313" key="1">
    <source>
        <dbReference type="Ensembl" id="ENSVURP00010002324.1"/>
    </source>
</evidence>
<protein>
    <submittedName>
        <fullName evidence="1">Uncharacterized protein</fullName>
    </submittedName>
</protein>
<reference evidence="1" key="2">
    <citation type="submission" date="2025-08" db="UniProtKB">
        <authorList>
            <consortium name="Ensembl"/>
        </authorList>
    </citation>
    <scope>IDENTIFICATION</scope>
</reference>
<dbReference type="GO" id="GO:0006264">
    <property type="term" value="P:mitochondrial DNA replication"/>
    <property type="evidence" value="ECO:0007669"/>
    <property type="project" value="TreeGrafter"/>
</dbReference>
<sequence length="234" mass="26499">MQSLSSICKKLGRSSRFFVELAPSVGFSISCYLCKVKQNKYSNLIYSIVSTKISSQIPESLFQEDDLLHGPMSKCTAQEQESGPIVTQNTILLLNAEKRNESNTLTHSTVPLKILLQKNKMLSVTRILQQTMTAKQILNLERWKQSMILELGGDDFAENTSDIFLQIPCSHTFHGLRALFPILVQMAASTRKIYRKRKEPNYFKSSVGYRILSKASLPFITVWGKGCFRNLVNP</sequence>
<dbReference type="STRING" id="29139.ENSVURP00010002324"/>
<name>A0A4X2JSA0_VOMUR</name>
<dbReference type="GO" id="GO:0005739">
    <property type="term" value="C:mitochondrion"/>
    <property type="evidence" value="ECO:0007669"/>
    <property type="project" value="TreeGrafter"/>
</dbReference>
<dbReference type="PANTHER" id="PTHR31340">
    <property type="entry name" value="MITOCHONDRIAL GENOME MAINTENANCE EXONUCLEASE 1"/>
    <property type="match status" value="1"/>
</dbReference>
<dbReference type="GeneTree" id="ENSGT00390000003349"/>
<proteinExistence type="predicted"/>
<evidence type="ECO:0000313" key="2">
    <source>
        <dbReference type="Proteomes" id="UP000314987"/>
    </source>
</evidence>
<dbReference type="Proteomes" id="UP000314987">
    <property type="component" value="Unassembled WGS sequence"/>
</dbReference>
<reference evidence="1" key="3">
    <citation type="submission" date="2025-09" db="UniProtKB">
        <authorList>
            <consortium name="Ensembl"/>
        </authorList>
    </citation>
    <scope>IDENTIFICATION</scope>
</reference>
<keyword evidence="2" id="KW-1185">Reference proteome</keyword>
<dbReference type="GO" id="GO:0008297">
    <property type="term" value="F:single-stranded DNA exodeoxyribonuclease activity"/>
    <property type="evidence" value="ECO:0007669"/>
    <property type="project" value="TreeGrafter"/>
</dbReference>
<accession>A0A4X2JSA0</accession>
<reference evidence="2" key="1">
    <citation type="submission" date="2018-12" db="EMBL/GenBank/DDBJ databases">
        <authorList>
            <person name="Yazar S."/>
        </authorList>
    </citation>
    <scope>NUCLEOTIDE SEQUENCE [LARGE SCALE GENOMIC DNA]</scope>
</reference>
<dbReference type="PANTHER" id="PTHR31340:SF3">
    <property type="entry name" value="MITOCHONDRIAL GENOME MAINTENANCE EXONUCLEASE 1"/>
    <property type="match status" value="1"/>
</dbReference>
<organism evidence="1 2">
    <name type="scientific">Vombatus ursinus</name>
    <name type="common">Common wombat</name>
    <dbReference type="NCBI Taxonomy" id="29139"/>
    <lineage>
        <taxon>Eukaryota</taxon>
        <taxon>Metazoa</taxon>
        <taxon>Chordata</taxon>
        <taxon>Craniata</taxon>
        <taxon>Vertebrata</taxon>
        <taxon>Euteleostomi</taxon>
        <taxon>Mammalia</taxon>
        <taxon>Metatheria</taxon>
        <taxon>Diprotodontia</taxon>
        <taxon>Vombatidae</taxon>
        <taxon>Vombatus</taxon>
    </lineage>
</organism>
<dbReference type="OMA" id="WMILELG"/>